<dbReference type="Pfam" id="PF13641">
    <property type="entry name" value="Glyco_tranf_2_3"/>
    <property type="match status" value="1"/>
</dbReference>
<dbReference type="Gene3D" id="3.40.50.2000">
    <property type="entry name" value="Glycogen Phosphorylase B"/>
    <property type="match status" value="1"/>
</dbReference>
<dbReference type="OrthoDB" id="9771846at2"/>
<reference evidence="1 2" key="1">
    <citation type="submission" date="2019-06" db="EMBL/GenBank/DDBJ databases">
        <title>Sequencing the genomes of 1000 actinobacteria strains.</title>
        <authorList>
            <person name="Klenk H.-P."/>
        </authorList>
    </citation>
    <scope>NUCLEOTIDE SEQUENCE [LARGE SCALE GENOMIC DNA]</scope>
    <source>
        <strain evidence="1 2">DSM 19560</strain>
    </source>
</reference>
<dbReference type="SUPFAM" id="SSF53756">
    <property type="entry name" value="UDP-Glycosyltransferase/glycogen phosphorylase"/>
    <property type="match status" value="1"/>
</dbReference>
<keyword evidence="2" id="KW-1185">Reference proteome</keyword>
<comment type="caution">
    <text evidence="1">The sequence shown here is derived from an EMBL/GenBank/DDBJ whole genome shotgun (WGS) entry which is preliminary data.</text>
</comment>
<dbReference type="InterPro" id="IPR029044">
    <property type="entry name" value="Nucleotide-diphossugar_trans"/>
</dbReference>
<dbReference type="Proteomes" id="UP000318297">
    <property type="component" value="Unassembled WGS sequence"/>
</dbReference>
<dbReference type="Pfam" id="PF13692">
    <property type="entry name" value="Glyco_trans_1_4"/>
    <property type="match status" value="1"/>
</dbReference>
<accession>A0A561E885</accession>
<dbReference type="EMBL" id="VIVQ01000001">
    <property type="protein sequence ID" value="TWE11817.1"/>
    <property type="molecule type" value="Genomic_DNA"/>
</dbReference>
<organism evidence="1 2">
    <name type="scientific">Rudaeicoccus suwonensis</name>
    <dbReference type="NCBI Taxonomy" id="657409"/>
    <lineage>
        <taxon>Bacteria</taxon>
        <taxon>Bacillati</taxon>
        <taxon>Actinomycetota</taxon>
        <taxon>Actinomycetes</taxon>
        <taxon>Micrococcales</taxon>
        <taxon>Dermacoccaceae</taxon>
        <taxon>Rudaeicoccus</taxon>
    </lineage>
</organism>
<sequence length="687" mass="75821">MVASVSEGSPTVADPEARVTAPPAVTKCAVVVVNFGSHRLLRTNLVPLHEQDPELIIVVVDNYSGAVERRAIRDLCEEHGWHLVCPPGNPGFGAGVNRGVVRALELGADQVLMLNPDARIDQADLDILRAAVAAAPLTMVAPVIRRPDGSVWSDGHELETAVGRIRSVRTKRPVHGPVVPWLSGACLLISRELWSRVGGFDERFFLYWEDVDLSVRVQEAGGEVTVMHDAEAVHDEGGTQHRSSDVAKSTTYYRYMVRNRLLFVGIHGDRRQAAAWLRSAPQEAWQVVLQGGRRQLLASPMPVIAAGRGLIDGAGRLFAARRGRRAESVTDSGPADAATSTDRIVVLQSVPRPRPTTNPYNVMLADELRQRPDVDLRMFSWREALTQRHAVFHAHWPEILVAGPTPMRRAVRQMLFTALLLKWTAQHTAIVRTVHNLELPEGISRRERLLLQLFERRTVGRVRLNPQTPVPADTPVATIVHGHYRPWYAPFERPASEPGRLTYFGLLRRYKGLDTLIAAFGQTVADHPELTLAIAGKPSSVELAQSLLDLAADDPRISLQLDFLDTRELVEHVSRAEIVVLPHTHMHNSGSALAALSLDRPVLMQDNEVNRQLSNEVGPGWVHLYAGALTGEVLCDALDRLRREPPAARPDLSAREWAPAAQAHVDLYRRSVAAVSSRTLSEVGGRQ</sequence>
<dbReference type="SUPFAM" id="SSF53448">
    <property type="entry name" value="Nucleotide-diphospho-sugar transferases"/>
    <property type="match status" value="1"/>
</dbReference>
<dbReference type="AlphaFoldDB" id="A0A561E885"/>
<name>A0A561E885_9MICO</name>
<keyword evidence="1" id="KW-0808">Transferase</keyword>
<dbReference type="Gene3D" id="3.90.550.10">
    <property type="entry name" value="Spore Coat Polysaccharide Biosynthesis Protein SpsA, Chain A"/>
    <property type="match status" value="1"/>
</dbReference>
<gene>
    <name evidence="1" type="ORF">BKA23_0604</name>
</gene>
<evidence type="ECO:0000313" key="1">
    <source>
        <dbReference type="EMBL" id="TWE11817.1"/>
    </source>
</evidence>
<evidence type="ECO:0000313" key="2">
    <source>
        <dbReference type="Proteomes" id="UP000318297"/>
    </source>
</evidence>
<dbReference type="GO" id="GO:0016740">
    <property type="term" value="F:transferase activity"/>
    <property type="evidence" value="ECO:0007669"/>
    <property type="project" value="UniProtKB-KW"/>
</dbReference>
<dbReference type="PANTHER" id="PTHR43179">
    <property type="entry name" value="RHAMNOSYLTRANSFERASE WBBL"/>
    <property type="match status" value="1"/>
</dbReference>
<protein>
    <submittedName>
        <fullName evidence="1">GT2 family glycosyltransferase</fullName>
    </submittedName>
</protein>
<dbReference type="PANTHER" id="PTHR43179:SF7">
    <property type="entry name" value="RHAMNOSYLTRANSFERASE WBBL"/>
    <property type="match status" value="1"/>
</dbReference>
<proteinExistence type="predicted"/>